<protein>
    <submittedName>
        <fullName evidence="2">Uncharacterized protein</fullName>
    </submittedName>
</protein>
<accession>A0A1G4RT19</accession>
<proteinExistence type="predicted"/>
<gene>
    <name evidence="2" type="ORF">SAMN02927928_2113</name>
</gene>
<organism evidence="2 3">
    <name type="scientific">Asticcacaulis taihuensis</name>
    <dbReference type="NCBI Taxonomy" id="260084"/>
    <lineage>
        <taxon>Bacteria</taxon>
        <taxon>Pseudomonadati</taxon>
        <taxon>Pseudomonadota</taxon>
        <taxon>Alphaproteobacteria</taxon>
        <taxon>Caulobacterales</taxon>
        <taxon>Caulobacteraceae</taxon>
        <taxon>Asticcacaulis</taxon>
    </lineage>
</organism>
<keyword evidence="1" id="KW-0732">Signal</keyword>
<evidence type="ECO:0000313" key="2">
    <source>
        <dbReference type="EMBL" id="SCW60093.1"/>
    </source>
</evidence>
<dbReference type="Proteomes" id="UP000199150">
    <property type="component" value="Unassembled WGS sequence"/>
</dbReference>
<dbReference type="EMBL" id="FMTS01000003">
    <property type="protein sequence ID" value="SCW60093.1"/>
    <property type="molecule type" value="Genomic_DNA"/>
</dbReference>
<feature type="chain" id="PRO_5011460161" evidence="1">
    <location>
        <begin position="23"/>
        <end position="93"/>
    </location>
</feature>
<evidence type="ECO:0000313" key="3">
    <source>
        <dbReference type="Proteomes" id="UP000199150"/>
    </source>
</evidence>
<dbReference type="AlphaFoldDB" id="A0A1G4RT19"/>
<dbReference type="STRING" id="260084.SAMN02927928_2113"/>
<sequence>MFSLKLLPALGLLAALAGCATAPEHLSADYGQALKQDIAAQIADPDAVYAGDPAPGSDGSRVGLAQERYKTGKVIAPVAVASKIGASGAAQAQ</sequence>
<evidence type="ECO:0000256" key="1">
    <source>
        <dbReference type="SAM" id="SignalP"/>
    </source>
</evidence>
<keyword evidence="3" id="KW-1185">Reference proteome</keyword>
<reference evidence="3" key="1">
    <citation type="submission" date="2016-10" db="EMBL/GenBank/DDBJ databases">
        <authorList>
            <person name="Varghese N."/>
            <person name="Submissions S."/>
        </authorList>
    </citation>
    <scope>NUCLEOTIDE SEQUENCE [LARGE SCALE GENOMIC DNA]</scope>
    <source>
        <strain evidence="3">CGMCC 1.3431</strain>
    </source>
</reference>
<feature type="signal peptide" evidence="1">
    <location>
        <begin position="1"/>
        <end position="22"/>
    </location>
</feature>
<name>A0A1G4RT19_9CAUL</name>